<evidence type="ECO:0000256" key="8">
    <source>
        <dbReference type="ARBA" id="ARBA00023014"/>
    </source>
</evidence>
<dbReference type="Gene3D" id="3.20.20.70">
    <property type="entry name" value="Aldolase class I"/>
    <property type="match status" value="1"/>
</dbReference>
<dbReference type="Pfam" id="PF06969">
    <property type="entry name" value="HemN_C"/>
    <property type="match status" value="1"/>
</dbReference>
<dbReference type="SFLD" id="SFLDF00562">
    <property type="entry name" value="HemN-like__clustered_with_heat"/>
    <property type="match status" value="1"/>
</dbReference>
<dbReference type="NCBIfam" id="TIGR00539">
    <property type="entry name" value="hemN_rel"/>
    <property type="match status" value="1"/>
</dbReference>
<proteinExistence type="inferred from homology"/>
<comment type="subcellular location">
    <subcellularLocation>
        <location evidence="10">Cytoplasm</location>
    </subcellularLocation>
</comment>
<comment type="function">
    <text evidence="10">Probably acts as a heme chaperone, transferring heme to an unknown acceptor. Binds one molecule of heme per monomer, possibly covalently. Binds 1 [4Fe-4S] cluster. The cluster is coordinated with 3 cysteines and an exchangeable S-adenosyl-L-methionine.</text>
</comment>
<sequence>MPLQLPPLSLYIHIPWCVRKCPYCDFNSHAARGELPEDAYVAALLEDLETELADVQGRSIDTIFIGGGTPSLFSAAAIKRILEGVAARTPLSAQAEITMEANPGTFEQERFAGFLAAGVNRLSIGIQSFSDAQLKALGRIHSADEAYRAVASARAMGFDNINLDLMHGLPQQDLAGAMLDLDTALSLQPEHLSWYQLTIEPNTEFNARPPSLPVDELLWEIQEQGQDKLAAAGFAQYEVSAYARDGRQAAHNLNYWAFGDYIGIGAGAHGKLTRPADNQIMRRWKQRQPTAYMDAARRLGGENAIARDELAFEFMLNALRLVDGVPVQLLQARAGLSPESIRLQLDRAVQQGLLQADPAHIRPTRQGRLFLNNLLEMFL</sequence>
<dbReference type="SFLD" id="SFLDG01082">
    <property type="entry name" value="B12-binding_domain_containing"/>
    <property type="match status" value="1"/>
</dbReference>
<dbReference type="PANTHER" id="PTHR13932">
    <property type="entry name" value="COPROPORPHYRINIGEN III OXIDASE"/>
    <property type="match status" value="1"/>
</dbReference>
<dbReference type="Pfam" id="PF04055">
    <property type="entry name" value="Radical_SAM"/>
    <property type="match status" value="1"/>
</dbReference>
<dbReference type="EMBL" id="CP073347">
    <property type="protein sequence ID" value="UTW10572.1"/>
    <property type="molecule type" value="Genomic_DNA"/>
</dbReference>
<gene>
    <name evidence="12" type="primary">hemW</name>
    <name evidence="12" type="ORF">KDW95_14880</name>
</gene>
<comment type="cofactor">
    <cofactor evidence="1">
        <name>[4Fe-4S] cluster</name>
        <dbReference type="ChEBI" id="CHEBI:49883"/>
    </cofactor>
</comment>
<keyword evidence="8 10" id="KW-0411">Iron-sulfur</keyword>
<dbReference type="SUPFAM" id="SSF102114">
    <property type="entry name" value="Radical SAM enzymes"/>
    <property type="match status" value="1"/>
</dbReference>
<name>A0ABY5HE00_9GAMM</name>
<dbReference type="SMART" id="SM00729">
    <property type="entry name" value="Elp3"/>
    <property type="match status" value="1"/>
</dbReference>
<keyword evidence="5 10" id="KW-0949">S-adenosyl-L-methionine</keyword>
<keyword evidence="9 10" id="KW-0143">Chaperone</keyword>
<evidence type="ECO:0000256" key="5">
    <source>
        <dbReference type="ARBA" id="ARBA00022691"/>
    </source>
</evidence>
<evidence type="ECO:0000256" key="4">
    <source>
        <dbReference type="ARBA" id="ARBA00022617"/>
    </source>
</evidence>
<dbReference type="SFLD" id="SFLDS00029">
    <property type="entry name" value="Radical_SAM"/>
    <property type="match status" value="1"/>
</dbReference>
<organism evidence="12 13">
    <name type="scientific">Marinobacterium rhizophilum</name>
    <dbReference type="NCBI Taxonomy" id="420402"/>
    <lineage>
        <taxon>Bacteria</taxon>
        <taxon>Pseudomonadati</taxon>
        <taxon>Pseudomonadota</taxon>
        <taxon>Gammaproteobacteria</taxon>
        <taxon>Oceanospirillales</taxon>
        <taxon>Oceanospirillaceae</taxon>
        <taxon>Marinobacterium</taxon>
    </lineage>
</organism>
<dbReference type="SFLD" id="SFLDF00288">
    <property type="entry name" value="HemN-like__clustered_with_nucl"/>
    <property type="match status" value="1"/>
</dbReference>
<keyword evidence="7 10" id="KW-0408">Iron</keyword>
<keyword evidence="4 10" id="KW-0349">Heme</keyword>
<reference evidence="12" key="1">
    <citation type="submission" date="2021-04" db="EMBL/GenBank/DDBJ databases">
        <title>Oceanospirillales bacteria with DddD are important DMSP degraders in coastal seawater.</title>
        <authorList>
            <person name="Liu J."/>
        </authorList>
    </citation>
    <scope>NUCLEOTIDE SEQUENCE</scope>
    <source>
        <strain evidence="12">D13-1</strain>
    </source>
</reference>
<evidence type="ECO:0000313" key="12">
    <source>
        <dbReference type="EMBL" id="UTW10572.1"/>
    </source>
</evidence>
<comment type="similarity">
    <text evidence="2">Belongs to the anaerobic coproporphyrinogen-III oxidase family. HemW subfamily.</text>
</comment>
<dbReference type="InterPro" id="IPR007197">
    <property type="entry name" value="rSAM"/>
</dbReference>
<dbReference type="InterPro" id="IPR004559">
    <property type="entry name" value="HemW-like"/>
</dbReference>
<evidence type="ECO:0000256" key="10">
    <source>
        <dbReference type="RuleBase" id="RU364116"/>
    </source>
</evidence>
<dbReference type="PROSITE" id="PS51918">
    <property type="entry name" value="RADICAL_SAM"/>
    <property type="match status" value="1"/>
</dbReference>
<evidence type="ECO:0000256" key="1">
    <source>
        <dbReference type="ARBA" id="ARBA00001966"/>
    </source>
</evidence>
<keyword evidence="6 10" id="KW-0479">Metal-binding</keyword>
<evidence type="ECO:0000313" key="13">
    <source>
        <dbReference type="Proteomes" id="UP001058461"/>
    </source>
</evidence>
<accession>A0ABY5HE00</accession>
<dbReference type="SFLD" id="SFLDG01065">
    <property type="entry name" value="anaerobic_coproporphyrinogen-I"/>
    <property type="match status" value="1"/>
</dbReference>
<dbReference type="InterPro" id="IPR010723">
    <property type="entry name" value="HemN_C"/>
</dbReference>
<keyword evidence="10" id="KW-0963">Cytoplasm</keyword>
<dbReference type="InterPro" id="IPR058240">
    <property type="entry name" value="rSAM_sf"/>
</dbReference>
<dbReference type="InterPro" id="IPR013785">
    <property type="entry name" value="Aldolase_TIM"/>
</dbReference>
<evidence type="ECO:0000256" key="7">
    <source>
        <dbReference type="ARBA" id="ARBA00023004"/>
    </source>
</evidence>
<evidence type="ECO:0000256" key="2">
    <source>
        <dbReference type="ARBA" id="ARBA00006100"/>
    </source>
</evidence>
<dbReference type="PANTHER" id="PTHR13932:SF5">
    <property type="entry name" value="RADICAL S-ADENOSYL METHIONINE DOMAIN-CONTAINING PROTEIN 1, MITOCHONDRIAL"/>
    <property type="match status" value="1"/>
</dbReference>
<keyword evidence="10" id="KW-0004">4Fe-4S</keyword>
<evidence type="ECO:0000256" key="9">
    <source>
        <dbReference type="ARBA" id="ARBA00023186"/>
    </source>
</evidence>
<keyword evidence="13" id="KW-1185">Reference proteome</keyword>
<dbReference type="InterPro" id="IPR034505">
    <property type="entry name" value="Coproporphyrinogen-III_oxidase"/>
</dbReference>
<dbReference type="InterPro" id="IPR006638">
    <property type="entry name" value="Elp3/MiaA/NifB-like_rSAM"/>
</dbReference>
<feature type="domain" description="Radical SAM core" evidence="11">
    <location>
        <begin position="2"/>
        <end position="235"/>
    </location>
</feature>
<protein>
    <recommendedName>
        <fullName evidence="3 10">Heme chaperone HemW</fullName>
    </recommendedName>
</protein>
<evidence type="ECO:0000259" key="11">
    <source>
        <dbReference type="PROSITE" id="PS51918"/>
    </source>
</evidence>
<evidence type="ECO:0000256" key="3">
    <source>
        <dbReference type="ARBA" id="ARBA00017228"/>
    </source>
</evidence>
<dbReference type="RefSeq" id="WP_255852619.1">
    <property type="nucleotide sequence ID" value="NZ_CP073347.1"/>
</dbReference>
<dbReference type="CDD" id="cd01335">
    <property type="entry name" value="Radical_SAM"/>
    <property type="match status" value="1"/>
</dbReference>
<dbReference type="Proteomes" id="UP001058461">
    <property type="component" value="Chromosome"/>
</dbReference>
<evidence type="ECO:0000256" key="6">
    <source>
        <dbReference type="ARBA" id="ARBA00022723"/>
    </source>
</evidence>